<dbReference type="PANTHER" id="PTHR33221:SF5">
    <property type="entry name" value="HTH-TYPE TRANSCRIPTIONAL REGULATOR ISCR"/>
    <property type="match status" value="1"/>
</dbReference>
<dbReference type="InterPro" id="IPR000944">
    <property type="entry name" value="Tscrpt_reg_Rrf2"/>
</dbReference>
<evidence type="ECO:0000313" key="3">
    <source>
        <dbReference type="Proteomes" id="UP000017396"/>
    </source>
</evidence>
<dbReference type="AlphaFoldDB" id="U5QER5"/>
<dbReference type="eggNOG" id="COG1959">
    <property type="taxonomic scope" value="Bacteria"/>
</dbReference>
<dbReference type="GO" id="GO:0005829">
    <property type="term" value="C:cytosol"/>
    <property type="evidence" value="ECO:0007669"/>
    <property type="project" value="TreeGrafter"/>
</dbReference>
<name>U5QER5_GLOK1</name>
<gene>
    <name evidence="2" type="primary">rirA</name>
    <name evidence="2" type="ORF">GKIL_1201</name>
</gene>
<keyword evidence="3" id="KW-1185">Reference proteome</keyword>
<dbReference type="InterPro" id="IPR030489">
    <property type="entry name" value="TR_Rrf2-type_CS"/>
</dbReference>
<dbReference type="Gene3D" id="1.10.10.10">
    <property type="entry name" value="Winged helix-like DNA-binding domain superfamily/Winged helix DNA-binding domain"/>
    <property type="match status" value="1"/>
</dbReference>
<dbReference type="HOGENOM" id="CLU_107144_0_1_3"/>
<dbReference type="Proteomes" id="UP000017396">
    <property type="component" value="Chromosome"/>
</dbReference>
<protein>
    <submittedName>
        <fullName evidence="2">BadM/Rrf2 family transcriptional regulator</fullName>
    </submittedName>
</protein>
<dbReference type="KEGG" id="glj:GKIL_1201"/>
<dbReference type="PATRIC" id="fig|1183438.3.peg.1183"/>
<dbReference type="PROSITE" id="PS51197">
    <property type="entry name" value="HTH_RRF2_2"/>
    <property type="match status" value="1"/>
</dbReference>
<organism evidence="2 3">
    <name type="scientific">Gloeobacter kilaueensis (strain ATCC BAA-2537 / CCAP 1431/1 / ULC 316 / JS1)</name>
    <dbReference type="NCBI Taxonomy" id="1183438"/>
    <lineage>
        <taxon>Bacteria</taxon>
        <taxon>Bacillati</taxon>
        <taxon>Cyanobacteriota</taxon>
        <taxon>Cyanophyceae</taxon>
        <taxon>Gloeobacterales</taxon>
        <taxon>Gloeobacteraceae</taxon>
        <taxon>Gloeobacter</taxon>
    </lineage>
</organism>
<dbReference type="SUPFAM" id="SSF46785">
    <property type="entry name" value="Winged helix' DNA-binding domain"/>
    <property type="match status" value="1"/>
</dbReference>
<dbReference type="EMBL" id="CP003587">
    <property type="protein sequence ID" value="AGY57447.1"/>
    <property type="molecule type" value="Genomic_DNA"/>
</dbReference>
<sequence length="152" mass="17195">MMGTSLSKVCAVELSAKSEYALLAMLQLALGHNKGEPMQIKEIAQCQCIPDRYLEQLLADLRRHGLVKSQRGARGGYLLAREPFAINLLEIVQCIEGQEEREVPSNCTIEAALVRDVWAESRQAAEQVLKNYSLQKLCELHDRRQSTVMYYI</sequence>
<reference evidence="2 3" key="1">
    <citation type="journal article" date="2013" name="PLoS ONE">
        <title>Cultivation and Complete Genome Sequencing of Gloeobacter kilaueensis sp. nov., from a Lava Cave in Kilauea Caldera, Hawai'i.</title>
        <authorList>
            <person name="Saw J.H."/>
            <person name="Schatz M."/>
            <person name="Brown M.V."/>
            <person name="Kunkel D.D."/>
            <person name="Foster J.S."/>
            <person name="Shick H."/>
            <person name="Christensen S."/>
            <person name="Hou S."/>
            <person name="Wan X."/>
            <person name="Donachie S.P."/>
        </authorList>
    </citation>
    <scope>NUCLEOTIDE SEQUENCE [LARGE SCALE GENOMIC DNA]</scope>
    <source>
        <strain evidence="3">JS</strain>
    </source>
</reference>
<dbReference type="GO" id="GO:0003700">
    <property type="term" value="F:DNA-binding transcription factor activity"/>
    <property type="evidence" value="ECO:0007669"/>
    <property type="project" value="TreeGrafter"/>
</dbReference>
<dbReference type="NCBIfam" id="TIGR00738">
    <property type="entry name" value="rrf2_super"/>
    <property type="match status" value="1"/>
</dbReference>
<dbReference type="GO" id="GO:0003677">
    <property type="term" value="F:DNA binding"/>
    <property type="evidence" value="ECO:0007669"/>
    <property type="project" value="UniProtKB-KW"/>
</dbReference>
<keyword evidence="1" id="KW-0238">DNA-binding</keyword>
<dbReference type="Pfam" id="PF02082">
    <property type="entry name" value="Rrf2"/>
    <property type="match status" value="1"/>
</dbReference>
<dbReference type="PANTHER" id="PTHR33221">
    <property type="entry name" value="WINGED HELIX-TURN-HELIX TRANSCRIPTIONAL REGULATOR, RRF2 FAMILY"/>
    <property type="match status" value="1"/>
</dbReference>
<evidence type="ECO:0000313" key="2">
    <source>
        <dbReference type="EMBL" id="AGY57447.1"/>
    </source>
</evidence>
<dbReference type="InterPro" id="IPR036388">
    <property type="entry name" value="WH-like_DNA-bd_sf"/>
</dbReference>
<dbReference type="InterPro" id="IPR036390">
    <property type="entry name" value="WH_DNA-bd_sf"/>
</dbReference>
<dbReference type="STRING" id="1183438.GKIL_1201"/>
<evidence type="ECO:0000256" key="1">
    <source>
        <dbReference type="ARBA" id="ARBA00023125"/>
    </source>
</evidence>
<accession>U5QER5</accession>
<dbReference type="PROSITE" id="PS01332">
    <property type="entry name" value="HTH_RRF2_1"/>
    <property type="match status" value="1"/>
</dbReference>
<proteinExistence type="predicted"/>